<evidence type="ECO:0000313" key="1">
    <source>
        <dbReference type="EMBL" id="GBM07953.1"/>
    </source>
</evidence>
<keyword evidence="2" id="KW-1185">Reference proteome</keyword>
<sequence length="181" mass="19746">MTLGQQRHTSGTSAAQSHVQQCPLNCVFRNTCAWTCIVLGCQLSHCLAPILLYQARQSPTSFFFDNAWTSNTLASTAGVTVIYPLCMNTNNGRSCTTCQSCSFGDTRSESSAITISPLLNSLRSAAFPITRRSKCKIGYLPSPAAVKYHPHLTTCPPRYPDEFIEKCGDGHNVLASQCIFL</sequence>
<accession>A0A4Y2CUA0</accession>
<name>A0A4Y2CUA0_ARAVE</name>
<organism evidence="1 2">
    <name type="scientific">Araneus ventricosus</name>
    <name type="common">Orbweaver spider</name>
    <name type="synonym">Epeira ventricosa</name>
    <dbReference type="NCBI Taxonomy" id="182803"/>
    <lineage>
        <taxon>Eukaryota</taxon>
        <taxon>Metazoa</taxon>
        <taxon>Ecdysozoa</taxon>
        <taxon>Arthropoda</taxon>
        <taxon>Chelicerata</taxon>
        <taxon>Arachnida</taxon>
        <taxon>Araneae</taxon>
        <taxon>Araneomorphae</taxon>
        <taxon>Entelegynae</taxon>
        <taxon>Araneoidea</taxon>
        <taxon>Araneidae</taxon>
        <taxon>Araneus</taxon>
    </lineage>
</organism>
<proteinExistence type="predicted"/>
<reference evidence="1 2" key="1">
    <citation type="journal article" date="2019" name="Sci. Rep.">
        <title>Orb-weaving spider Araneus ventricosus genome elucidates the spidroin gene catalogue.</title>
        <authorList>
            <person name="Kono N."/>
            <person name="Nakamura H."/>
            <person name="Ohtoshi R."/>
            <person name="Moran D.A.P."/>
            <person name="Shinohara A."/>
            <person name="Yoshida Y."/>
            <person name="Fujiwara M."/>
            <person name="Mori M."/>
            <person name="Tomita M."/>
            <person name="Arakawa K."/>
        </authorList>
    </citation>
    <scope>NUCLEOTIDE SEQUENCE [LARGE SCALE GENOMIC DNA]</scope>
</reference>
<gene>
    <name evidence="1" type="ORF">AVEN_232391_1</name>
</gene>
<protein>
    <submittedName>
        <fullName evidence="1">Uncharacterized protein</fullName>
    </submittedName>
</protein>
<evidence type="ECO:0000313" key="2">
    <source>
        <dbReference type="Proteomes" id="UP000499080"/>
    </source>
</evidence>
<dbReference type="EMBL" id="BGPR01000249">
    <property type="protein sequence ID" value="GBM07953.1"/>
    <property type="molecule type" value="Genomic_DNA"/>
</dbReference>
<dbReference type="AlphaFoldDB" id="A0A4Y2CUA0"/>
<comment type="caution">
    <text evidence="1">The sequence shown here is derived from an EMBL/GenBank/DDBJ whole genome shotgun (WGS) entry which is preliminary data.</text>
</comment>
<dbReference type="Proteomes" id="UP000499080">
    <property type="component" value="Unassembled WGS sequence"/>
</dbReference>